<name>A0ABT3ZMP3_9BURK</name>
<evidence type="ECO:0000256" key="2">
    <source>
        <dbReference type="SAM" id="SignalP"/>
    </source>
</evidence>
<feature type="signal peptide" evidence="2">
    <location>
        <begin position="1"/>
        <end position="42"/>
    </location>
</feature>
<evidence type="ECO:0000313" key="4">
    <source>
        <dbReference type="Proteomes" id="UP001082899"/>
    </source>
</evidence>
<feature type="compositionally biased region" description="Low complexity" evidence="1">
    <location>
        <begin position="192"/>
        <end position="203"/>
    </location>
</feature>
<dbReference type="RefSeq" id="WP_267847485.1">
    <property type="nucleotide sequence ID" value="NZ_JAPMXC010000001.1"/>
</dbReference>
<feature type="chain" id="PRO_5046861906" evidence="2">
    <location>
        <begin position="43"/>
        <end position="213"/>
    </location>
</feature>
<organism evidence="3 4">
    <name type="scientific">Robbsia betulipollinis</name>
    <dbReference type="NCBI Taxonomy" id="2981849"/>
    <lineage>
        <taxon>Bacteria</taxon>
        <taxon>Pseudomonadati</taxon>
        <taxon>Pseudomonadota</taxon>
        <taxon>Betaproteobacteria</taxon>
        <taxon>Burkholderiales</taxon>
        <taxon>Burkholderiaceae</taxon>
        <taxon>Robbsia</taxon>
    </lineage>
</organism>
<keyword evidence="4" id="KW-1185">Reference proteome</keyword>
<dbReference type="NCBIfam" id="NF047384">
    <property type="entry name" value="BspC_dom"/>
    <property type="match status" value="1"/>
</dbReference>
<reference evidence="3" key="1">
    <citation type="submission" date="2022-11" db="EMBL/GenBank/DDBJ databases">
        <title>Robbsia betulipollinis sp. nov., isolated from pollen of birch (Betula pendula).</title>
        <authorList>
            <person name="Shi H."/>
            <person name="Ambika Manirajan B."/>
            <person name="Ratering S."/>
            <person name="Geissler-Plaum R."/>
            <person name="Schnell S."/>
        </authorList>
    </citation>
    <scope>NUCLEOTIDE SEQUENCE</scope>
    <source>
        <strain evidence="3">Bb-Pol-6</strain>
    </source>
</reference>
<sequence>MPLSISAPFLCAFLRRIVSPSHRWLTGLTLTFGLVCAAPAFADQADSHDALVEQLVQQQHASPLVADCAAHAAYVVPTSPVYDHVAFLNTAFDAQHATVEPWNQPFDNHKQRITVDTLVSVSGLGYRKSTSDGRQPDLLTFRCGYVADKLLAFGYNEPESTADVPLAPPPGRHASARRGGGSRHHATRPGRRATAGAGSSRGAATHKKRHGRN</sequence>
<evidence type="ECO:0000313" key="3">
    <source>
        <dbReference type="EMBL" id="MCY0387766.1"/>
    </source>
</evidence>
<gene>
    <name evidence="3" type="ORF">OVY01_11080</name>
</gene>
<evidence type="ECO:0000256" key="1">
    <source>
        <dbReference type="SAM" id="MobiDB-lite"/>
    </source>
</evidence>
<feature type="region of interest" description="Disordered" evidence="1">
    <location>
        <begin position="160"/>
        <end position="213"/>
    </location>
</feature>
<protein>
    <submittedName>
        <fullName evidence="3">Uncharacterized protein</fullName>
    </submittedName>
</protein>
<feature type="compositionally biased region" description="Basic residues" evidence="1">
    <location>
        <begin position="204"/>
        <end position="213"/>
    </location>
</feature>
<dbReference type="EMBL" id="JAPMXC010000001">
    <property type="protein sequence ID" value="MCY0387766.1"/>
    <property type="molecule type" value="Genomic_DNA"/>
</dbReference>
<feature type="compositionally biased region" description="Basic residues" evidence="1">
    <location>
        <begin position="174"/>
        <end position="191"/>
    </location>
</feature>
<dbReference type="Proteomes" id="UP001082899">
    <property type="component" value="Unassembled WGS sequence"/>
</dbReference>
<keyword evidence="2" id="KW-0732">Signal</keyword>
<dbReference type="InterPro" id="IPR059225">
    <property type="entry name" value="BspC"/>
</dbReference>
<accession>A0ABT3ZMP3</accession>
<proteinExistence type="predicted"/>
<comment type="caution">
    <text evidence="3">The sequence shown here is derived from an EMBL/GenBank/DDBJ whole genome shotgun (WGS) entry which is preliminary data.</text>
</comment>